<name>A0A2P2EBK6_9PROT</name>
<dbReference type="GO" id="GO:0008408">
    <property type="term" value="F:3'-5' exonuclease activity"/>
    <property type="evidence" value="ECO:0007669"/>
    <property type="project" value="InterPro"/>
</dbReference>
<dbReference type="NCBIfam" id="TIGR00594">
    <property type="entry name" value="polc"/>
    <property type="match status" value="1"/>
</dbReference>
<dbReference type="GO" id="GO:0003676">
    <property type="term" value="F:nucleic acid binding"/>
    <property type="evidence" value="ECO:0007669"/>
    <property type="project" value="InterPro"/>
</dbReference>
<dbReference type="Proteomes" id="UP000245086">
    <property type="component" value="Unassembled WGS sequence"/>
</dbReference>
<dbReference type="CDD" id="cd04485">
    <property type="entry name" value="DnaE_OBF"/>
    <property type="match status" value="1"/>
</dbReference>
<dbReference type="Pfam" id="PF01336">
    <property type="entry name" value="tRNA_anti-codon"/>
    <property type="match status" value="1"/>
</dbReference>
<sequence>MSNEAQSGQAVADGGAGSHAGSVGEGARSRPNGGPSDGSSGGSSDGLGGAARVVAGPGFIHLRVRSAYSLLDGAMTVKKLAGVAAKAGCVAVGISDPNLFGALEFSEALAEKGIQPIMGLTVPVAFLAPKPGAMPGPDGALALIAQNETGWANLMALSSLAFLDVPAGSLPHVPLEKVLAHNAGVICLTGGREGLLSRALLANLRQEAELLLDKLGKAFPNRLYVELQRHGMADEAQVEPALIDLAYDRALPLVATNDVRFESPERHRAQDILMCIGQATRVADDKRERVSPHHCFRSEEEMVALFADLPEALANSVDIARRCAVRPRTRAPILPRYTTAEGRDEPEELASQARAGLEARLAKRPPVVDRSIYEQRLEHEIQVINRMGFAGYFLIVADFIKWSKEHKVPVGPGRGSGAGSLVAYALTITDLDPLAFGLLFERFLNPERVSMPDFDIDFCQEKRDQVIDYVQKKYGADRVAQIITFGTLQARAALRDVGRVLDMSYTQVDRLAKMVPNNPAAPVTLAQAIKDEPRLQEERARDADVKTLLDAAIELEGLYRNASTHAAGVVIGDRPLHELVPLYKDPRSNLPATQFNMKWVEPAGLVKFDFLGLKTLTVIQRALDFLKQRGIDVDLDTLPFDDRKTYELLASGKTMGVFQLESQGMRDTLRKMRADSLDDIIALISLYRPGPMKNIETYCDVKFGRKEADYLHESLVSVLKETQGVIIYQEQVMQIAQILSGYSLGEADLLRRAMGKKKPEEMAKQKDRFVSGAVARGVDGELADRIFELVSEFAGYGFNKSHAAAYAVIAYQTAYLKANHPVEFMAASMSLDIDDTDKLGAFMQEAKSMKIKVLSPDLNYSEADFSVQDDAIRYALGGIKSVGVAAMAQLVDIRNTGGRFSSLHDLAERVDPRILGRRTWETLAKAGAFDSIEPNRALVFAAADQLVAHANAAAADRQSAQTSLFGDAAPPPRAPLPQVKPWSAQERLDNEFAALGLFLSGHPLDDLTDALRRRQTVFFSEIAARMQGSDAIFRMAGVVRARKERPARDGGKFAWVTLSDPTGEFEVMVMPETLHDARDHLEPGTSISFRAKARLRDGDLKLSAEKIELLDQADISGCAGIKVFLARGAGVDELAKVTETLRGATASSFGELRIVLELPDGREVEIQAPGRFPIDVAARRALKSASGVDLVTEF</sequence>
<proteinExistence type="inferred from homology"/>
<evidence type="ECO:0000256" key="12">
    <source>
        <dbReference type="ARBA" id="ARBA00049244"/>
    </source>
</evidence>
<dbReference type="GO" id="GO:0003887">
    <property type="term" value="F:DNA-directed DNA polymerase activity"/>
    <property type="evidence" value="ECO:0007669"/>
    <property type="project" value="UniProtKB-KW"/>
</dbReference>
<dbReference type="InterPro" id="IPR049821">
    <property type="entry name" value="PolIIIA_DnaE1_PHP"/>
</dbReference>
<dbReference type="InterPro" id="IPR004013">
    <property type="entry name" value="PHP_dom"/>
</dbReference>
<dbReference type="InterPro" id="IPR029460">
    <property type="entry name" value="DNAPol_HHH"/>
</dbReference>
<dbReference type="AlphaFoldDB" id="A0A2P2EBK6"/>
<keyword evidence="6 15" id="KW-0808">Transferase</keyword>
<dbReference type="InterPro" id="IPR016195">
    <property type="entry name" value="Pol/histidinol_Pase-like"/>
</dbReference>
<organism evidence="15 16">
    <name type="scientific">Candidatus Phycosocius bacilliformis</name>
    <dbReference type="NCBI Taxonomy" id="1445552"/>
    <lineage>
        <taxon>Bacteria</taxon>
        <taxon>Pseudomonadati</taxon>
        <taxon>Pseudomonadota</taxon>
        <taxon>Alphaproteobacteria</taxon>
        <taxon>Caulobacterales</taxon>
        <taxon>Caulobacterales incertae sedis</taxon>
        <taxon>Candidatus Phycosocius</taxon>
    </lineage>
</organism>
<feature type="domain" description="Polymerase/histidinol phosphatase N-terminal" evidence="14">
    <location>
        <begin position="60"/>
        <end position="126"/>
    </location>
</feature>
<keyword evidence="5" id="KW-0963">Cytoplasm</keyword>
<dbReference type="Pfam" id="PF17657">
    <property type="entry name" value="DNA_pol3_finger"/>
    <property type="match status" value="1"/>
</dbReference>
<dbReference type="GO" id="GO:0005737">
    <property type="term" value="C:cytoplasm"/>
    <property type="evidence" value="ECO:0007669"/>
    <property type="project" value="UniProtKB-SubCell"/>
</dbReference>
<evidence type="ECO:0000256" key="11">
    <source>
        <dbReference type="ARBA" id="ARBA00026073"/>
    </source>
</evidence>
<gene>
    <name evidence="15" type="primary">dnaE1</name>
    <name evidence="15" type="ORF">PbB2_02107</name>
</gene>
<comment type="caution">
    <text evidence="15">The sequence shown here is derived from an EMBL/GenBank/DDBJ whole genome shotgun (WGS) entry which is preliminary data.</text>
</comment>
<evidence type="ECO:0000256" key="4">
    <source>
        <dbReference type="ARBA" id="ARBA00019114"/>
    </source>
</evidence>
<dbReference type="SUPFAM" id="SSF89550">
    <property type="entry name" value="PHP domain-like"/>
    <property type="match status" value="1"/>
</dbReference>
<dbReference type="GO" id="GO:0006260">
    <property type="term" value="P:DNA replication"/>
    <property type="evidence" value="ECO:0007669"/>
    <property type="project" value="UniProtKB-KW"/>
</dbReference>
<dbReference type="PANTHER" id="PTHR32294">
    <property type="entry name" value="DNA POLYMERASE III SUBUNIT ALPHA"/>
    <property type="match status" value="1"/>
</dbReference>
<evidence type="ECO:0000256" key="1">
    <source>
        <dbReference type="ARBA" id="ARBA00004496"/>
    </source>
</evidence>
<accession>A0A2P2EBK6</accession>
<protein>
    <recommendedName>
        <fullName evidence="4">DNA polymerase III subunit alpha</fullName>
        <ecNumber evidence="3">2.7.7.7</ecNumber>
    </recommendedName>
</protein>
<evidence type="ECO:0000256" key="2">
    <source>
        <dbReference type="ARBA" id="ARBA00009496"/>
    </source>
</evidence>
<dbReference type="Pfam" id="PF14579">
    <property type="entry name" value="HHH_6"/>
    <property type="match status" value="1"/>
</dbReference>
<dbReference type="Gene3D" id="1.10.150.870">
    <property type="match status" value="1"/>
</dbReference>
<evidence type="ECO:0000256" key="5">
    <source>
        <dbReference type="ARBA" id="ARBA00022490"/>
    </source>
</evidence>
<evidence type="ECO:0000256" key="7">
    <source>
        <dbReference type="ARBA" id="ARBA00022695"/>
    </source>
</evidence>
<dbReference type="EC" id="2.7.7.7" evidence="3"/>
<comment type="subcellular location">
    <subcellularLocation>
        <location evidence="1">Cytoplasm</location>
    </subcellularLocation>
</comment>
<keyword evidence="16" id="KW-1185">Reference proteome</keyword>
<dbReference type="Gene3D" id="1.10.10.1600">
    <property type="entry name" value="Bacterial DNA polymerase III alpha subunit, thumb domain"/>
    <property type="match status" value="1"/>
</dbReference>
<dbReference type="InterPro" id="IPR011708">
    <property type="entry name" value="DNA_pol3_alpha_NTPase_dom"/>
</dbReference>
<dbReference type="SMART" id="SM00481">
    <property type="entry name" value="POLIIIAc"/>
    <property type="match status" value="1"/>
</dbReference>
<comment type="catalytic activity">
    <reaction evidence="12">
        <text>DNA(n) + a 2'-deoxyribonucleoside 5'-triphosphate = DNA(n+1) + diphosphate</text>
        <dbReference type="Rhea" id="RHEA:22508"/>
        <dbReference type="Rhea" id="RHEA-COMP:17339"/>
        <dbReference type="Rhea" id="RHEA-COMP:17340"/>
        <dbReference type="ChEBI" id="CHEBI:33019"/>
        <dbReference type="ChEBI" id="CHEBI:61560"/>
        <dbReference type="ChEBI" id="CHEBI:173112"/>
        <dbReference type="EC" id="2.7.7.7"/>
    </reaction>
</comment>
<evidence type="ECO:0000259" key="14">
    <source>
        <dbReference type="SMART" id="SM00481"/>
    </source>
</evidence>
<evidence type="ECO:0000313" key="16">
    <source>
        <dbReference type="Proteomes" id="UP000245086"/>
    </source>
</evidence>
<dbReference type="EMBL" id="BFBR01000006">
    <property type="protein sequence ID" value="GBF58423.1"/>
    <property type="molecule type" value="Genomic_DNA"/>
</dbReference>
<dbReference type="InterPro" id="IPR004805">
    <property type="entry name" value="DnaE2/DnaE/PolC"/>
</dbReference>
<dbReference type="Pfam" id="PF07733">
    <property type="entry name" value="DNA_pol3_alpha"/>
    <property type="match status" value="1"/>
</dbReference>
<evidence type="ECO:0000313" key="15">
    <source>
        <dbReference type="EMBL" id="GBF58423.1"/>
    </source>
</evidence>
<dbReference type="Gene3D" id="3.20.20.140">
    <property type="entry name" value="Metal-dependent hydrolases"/>
    <property type="match status" value="1"/>
</dbReference>
<dbReference type="Pfam" id="PF02811">
    <property type="entry name" value="PHP"/>
    <property type="match status" value="1"/>
</dbReference>
<dbReference type="CDD" id="cd07433">
    <property type="entry name" value="PHP_PolIIIA_DnaE1"/>
    <property type="match status" value="1"/>
</dbReference>
<evidence type="ECO:0000256" key="8">
    <source>
        <dbReference type="ARBA" id="ARBA00022705"/>
    </source>
</evidence>
<evidence type="ECO:0000256" key="9">
    <source>
        <dbReference type="ARBA" id="ARBA00022932"/>
    </source>
</evidence>
<keyword evidence="7 15" id="KW-0548">Nucleotidyltransferase</keyword>
<comment type="subunit">
    <text evidence="11">DNA polymerase III contains a core (composed of alpha, epsilon and theta chains) that associates with a tau subunit. This core dimerizes to form the POLIII' complex. PolIII' associates with the gamma complex (composed of gamma, delta, delta', psi and chi chains) and with the beta chain to form the complete DNA polymerase III complex.</text>
</comment>
<dbReference type="RefSeq" id="WP_108985284.1">
    <property type="nucleotide sequence ID" value="NZ_BFBR01000006.1"/>
</dbReference>
<evidence type="ECO:0000256" key="6">
    <source>
        <dbReference type="ARBA" id="ARBA00022679"/>
    </source>
</evidence>
<dbReference type="InterPro" id="IPR004365">
    <property type="entry name" value="NA-bd_OB_tRNA"/>
</dbReference>
<dbReference type="InterPro" id="IPR041931">
    <property type="entry name" value="DNA_pol3_alpha_thumb_dom"/>
</dbReference>
<dbReference type="NCBIfam" id="NF004226">
    <property type="entry name" value="PRK05673.1"/>
    <property type="match status" value="1"/>
</dbReference>
<dbReference type="PANTHER" id="PTHR32294:SF0">
    <property type="entry name" value="DNA POLYMERASE III SUBUNIT ALPHA"/>
    <property type="match status" value="1"/>
</dbReference>
<evidence type="ECO:0000256" key="3">
    <source>
        <dbReference type="ARBA" id="ARBA00012417"/>
    </source>
</evidence>
<dbReference type="InterPro" id="IPR040982">
    <property type="entry name" value="DNA_pol3_finger"/>
</dbReference>
<dbReference type="InterPro" id="IPR003141">
    <property type="entry name" value="Pol/His_phosphatase_N"/>
</dbReference>
<evidence type="ECO:0000256" key="13">
    <source>
        <dbReference type="SAM" id="MobiDB-lite"/>
    </source>
</evidence>
<comment type="function">
    <text evidence="10">DNA polymerase III is a complex, multichain enzyme responsible for most of the replicative synthesis in bacteria. This DNA polymerase also exhibits 3' to 5' exonuclease activity. The alpha chain is the DNA polymerase.</text>
</comment>
<reference evidence="15" key="1">
    <citation type="journal article" date="2018" name="Genome Announc.">
        <title>Draft Genome Sequence of "Candidatus Phycosocius bacilliformis," an Alphaproteobacterial Ectosymbiont of the Hydrocarbon-Producing Green Alga Botryococcus braunii.</title>
        <authorList>
            <person name="Tanabe Y."/>
            <person name="Yamaguchi H."/>
            <person name="Watanabe M.M."/>
        </authorList>
    </citation>
    <scope>NUCLEOTIDE SEQUENCE [LARGE SCALE GENOMIC DNA]</scope>
    <source>
        <strain evidence="15">BOTRYCO-2</strain>
    </source>
</reference>
<feature type="region of interest" description="Disordered" evidence="13">
    <location>
        <begin position="1"/>
        <end position="46"/>
    </location>
</feature>
<keyword evidence="8" id="KW-0235">DNA replication</keyword>
<evidence type="ECO:0000256" key="10">
    <source>
        <dbReference type="ARBA" id="ARBA00025611"/>
    </source>
</evidence>
<dbReference type="OrthoDB" id="9803237at2"/>
<feature type="compositionally biased region" description="Gly residues" evidence="13">
    <location>
        <begin position="35"/>
        <end position="46"/>
    </location>
</feature>
<keyword evidence="9" id="KW-0239">DNA-directed DNA polymerase</keyword>
<comment type="similarity">
    <text evidence="2">Belongs to the DNA polymerase type-C family. DnaE subfamily.</text>
</comment>